<dbReference type="EMBL" id="JAXCGZ010007633">
    <property type="protein sequence ID" value="KAK7078895.1"/>
    <property type="molecule type" value="Genomic_DNA"/>
</dbReference>
<sequence>MQHPYICRSVSHTGSDGLCSCVPSHQEFFSKAWQARTVNCDCRAAARTEQVKHQFYSYARHLAKLIVSQHVRIQAPTSHRCDRVRVVMGCGRFRE</sequence>
<protein>
    <submittedName>
        <fullName evidence="1">Uncharacterized protein</fullName>
    </submittedName>
</protein>
<evidence type="ECO:0000313" key="1">
    <source>
        <dbReference type="EMBL" id="KAK7078895.1"/>
    </source>
</evidence>
<keyword evidence="2" id="KW-1185">Reference proteome</keyword>
<proteinExistence type="predicted"/>
<gene>
    <name evidence="1" type="ORF">SK128_005387</name>
</gene>
<accession>A0AAN9AB84</accession>
<reference evidence="1 2" key="1">
    <citation type="submission" date="2023-11" db="EMBL/GenBank/DDBJ databases">
        <title>Halocaridina rubra genome assembly.</title>
        <authorList>
            <person name="Smith C."/>
        </authorList>
    </citation>
    <scope>NUCLEOTIDE SEQUENCE [LARGE SCALE GENOMIC DNA]</scope>
    <source>
        <strain evidence="1">EP-1</strain>
        <tissue evidence="1">Whole</tissue>
    </source>
</reference>
<evidence type="ECO:0000313" key="2">
    <source>
        <dbReference type="Proteomes" id="UP001381693"/>
    </source>
</evidence>
<dbReference type="AlphaFoldDB" id="A0AAN9AB84"/>
<comment type="caution">
    <text evidence="1">The sequence shown here is derived from an EMBL/GenBank/DDBJ whole genome shotgun (WGS) entry which is preliminary data.</text>
</comment>
<dbReference type="Proteomes" id="UP001381693">
    <property type="component" value="Unassembled WGS sequence"/>
</dbReference>
<name>A0AAN9AB84_HALRR</name>
<organism evidence="1 2">
    <name type="scientific">Halocaridina rubra</name>
    <name type="common">Hawaiian red shrimp</name>
    <dbReference type="NCBI Taxonomy" id="373956"/>
    <lineage>
        <taxon>Eukaryota</taxon>
        <taxon>Metazoa</taxon>
        <taxon>Ecdysozoa</taxon>
        <taxon>Arthropoda</taxon>
        <taxon>Crustacea</taxon>
        <taxon>Multicrustacea</taxon>
        <taxon>Malacostraca</taxon>
        <taxon>Eumalacostraca</taxon>
        <taxon>Eucarida</taxon>
        <taxon>Decapoda</taxon>
        <taxon>Pleocyemata</taxon>
        <taxon>Caridea</taxon>
        <taxon>Atyoidea</taxon>
        <taxon>Atyidae</taxon>
        <taxon>Halocaridina</taxon>
    </lineage>
</organism>